<accession>D3X712</accession>
<sequence>MKIIGAGFGRTGTLSVKAALETLGLGPCYHMLTAFEEPGHLSLWNAVGRGERADWAQLFAGYRSTVDWPACDHWETLAREYPDAKILLTVRDPARWYDSFSETLAPLWSVESDDPELREYLELVRRITVRTFGGRLDDRAHAIAVFEEHNRKVRAAIPAQRLLVYDVREGWEPLSTFFGRPVPSDTAFPHLNDRAKFQELLQSRLAHRGDPR</sequence>
<reference evidence="1" key="1">
    <citation type="journal article" date="2010" name="ChemBioChem">
        <title>Analysis of the liposidomycin gene cluster leads to the identification of new caprazamycin derivatives.</title>
        <authorList>
            <person name="Kaysser L."/>
            <person name="Siebenberg S."/>
            <person name="Kammerer B."/>
            <person name="Gust B."/>
        </authorList>
    </citation>
    <scope>NUCLEOTIDE SEQUENCE</scope>
</reference>
<protein>
    <submittedName>
        <fullName evidence="1">Uncharacterized protein lpmF</fullName>
    </submittedName>
</protein>
<dbReference type="EMBL" id="GU219978">
    <property type="protein sequence ID" value="ADC96654.1"/>
    <property type="molecule type" value="Genomic_DNA"/>
</dbReference>
<dbReference type="InterPro" id="IPR040632">
    <property type="entry name" value="Sulfotransfer_4"/>
</dbReference>
<dbReference type="SMR" id="D3X712"/>
<dbReference type="Gene3D" id="3.40.50.300">
    <property type="entry name" value="P-loop containing nucleotide triphosphate hydrolases"/>
    <property type="match status" value="1"/>
</dbReference>
<dbReference type="InterPro" id="IPR027417">
    <property type="entry name" value="P-loop_NTPase"/>
</dbReference>
<dbReference type="SUPFAM" id="SSF52540">
    <property type="entry name" value="P-loop containing nucleoside triphosphate hydrolases"/>
    <property type="match status" value="1"/>
</dbReference>
<proteinExistence type="predicted"/>
<dbReference type="Pfam" id="PF17784">
    <property type="entry name" value="Sulfotransfer_4"/>
    <property type="match status" value="1"/>
</dbReference>
<dbReference type="AlphaFoldDB" id="D3X712"/>
<name>D3X712_9ACTN</name>
<dbReference type="PANTHER" id="PTHR36978">
    <property type="entry name" value="P-LOOP CONTAINING NUCLEOTIDE TRIPHOSPHATE HYDROLASE"/>
    <property type="match status" value="1"/>
</dbReference>
<gene>
    <name evidence="1" type="primary">lpmF</name>
</gene>
<organism evidence="1">
    <name type="scientific">Streptomyces sp. SN-1061M</name>
    <dbReference type="NCBI Taxonomy" id="722721"/>
    <lineage>
        <taxon>Bacteria</taxon>
        <taxon>Bacillati</taxon>
        <taxon>Actinomycetota</taxon>
        <taxon>Actinomycetes</taxon>
        <taxon>Kitasatosporales</taxon>
        <taxon>Streptomycetaceae</taxon>
        <taxon>Streptomyces</taxon>
    </lineage>
</organism>
<evidence type="ECO:0000313" key="1">
    <source>
        <dbReference type="EMBL" id="ADC96654.1"/>
    </source>
</evidence>
<dbReference type="PANTHER" id="PTHR36978:SF4">
    <property type="entry name" value="P-LOOP CONTAINING NUCLEOSIDE TRIPHOSPHATE HYDROLASE PROTEIN"/>
    <property type="match status" value="1"/>
</dbReference>